<reference evidence="4" key="1">
    <citation type="submission" date="2018-12" db="EMBL/GenBank/DDBJ databases">
        <title>Tengunoibacter tsumagoiensis gen. nov., sp. nov., Dictyobacter kobayashii sp. nov., D. alpinus sp. nov., and D. joshuensis sp. nov. and description of Dictyobacteraceae fam. nov. within the order Ktedonobacterales isolated from Tengu-no-mugimeshi.</title>
        <authorList>
            <person name="Wang C.M."/>
            <person name="Zheng Y."/>
            <person name="Sakai Y."/>
            <person name="Toyoda A."/>
            <person name="Minakuchi Y."/>
            <person name="Abe K."/>
            <person name="Yokota A."/>
            <person name="Yabe S."/>
        </authorList>
    </citation>
    <scope>NUCLEOTIDE SEQUENCE [LARGE SCALE GENOMIC DNA]</scope>
    <source>
        <strain evidence="4">Uno3</strain>
    </source>
</reference>
<organism evidence="3 4">
    <name type="scientific">Tengunoibacter tsumagoiensis</name>
    <dbReference type="NCBI Taxonomy" id="2014871"/>
    <lineage>
        <taxon>Bacteria</taxon>
        <taxon>Bacillati</taxon>
        <taxon>Chloroflexota</taxon>
        <taxon>Ktedonobacteria</taxon>
        <taxon>Ktedonobacterales</taxon>
        <taxon>Dictyobacteraceae</taxon>
        <taxon>Tengunoibacter</taxon>
    </lineage>
</organism>
<evidence type="ECO:0000256" key="2">
    <source>
        <dbReference type="SAM" id="Phobius"/>
    </source>
</evidence>
<name>A0A402A6I2_9CHLR</name>
<comment type="caution">
    <text evidence="3">The sequence shown here is derived from an EMBL/GenBank/DDBJ whole genome shotgun (WGS) entry which is preliminary data.</text>
</comment>
<dbReference type="EMBL" id="BIFR01000002">
    <property type="protein sequence ID" value="GCE14601.1"/>
    <property type="molecule type" value="Genomic_DNA"/>
</dbReference>
<dbReference type="AlphaFoldDB" id="A0A402A6I2"/>
<feature type="compositionally biased region" description="Low complexity" evidence="1">
    <location>
        <begin position="62"/>
        <end position="75"/>
    </location>
</feature>
<keyword evidence="2" id="KW-0812">Transmembrane</keyword>
<feature type="region of interest" description="Disordered" evidence="1">
    <location>
        <begin position="39"/>
        <end position="75"/>
    </location>
</feature>
<keyword evidence="2" id="KW-1133">Transmembrane helix</keyword>
<evidence type="ECO:0000256" key="1">
    <source>
        <dbReference type="SAM" id="MobiDB-lite"/>
    </source>
</evidence>
<dbReference type="RefSeq" id="WP_126582156.1">
    <property type="nucleotide sequence ID" value="NZ_BIFR01000002.1"/>
</dbReference>
<gene>
    <name evidence="3" type="ORF">KTT_44600</name>
</gene>
<evidence type="ECO:0000313" key="4">
    <source>
        <dbReference type="Proteomes" id="UP000287352"/>
    </source>
</evidence>
<protein>
    <submittedName>
        <fullName evidence="3">Uncharacterized protein</fullName>
    </submittedName>
</protein>
<dbReference type="OrthoDB" id="148222at2"/>
<dbReference type="Proteomes" id="UP000287352">
    <property type="component" value="Unassembled WGS sequence"/>
</dbReference>
<accession>A0A402A6I2</accession>
<dbReference type="Gene3D" id="2.60.120.560">
    <property type="entry name" value="Exo-inulinase, domain 1"/>
    <property type="match status" value="1"/>
</dbReference>
<keyword evidence="4" id="KW-1185">Reference proteome</keyword>
<evidence type="ECO:0000313" key="3">
    <source>
        <dbReference type="EMBL" id="GCE14601.1"/>
    </source>
</evidence>
<sequence length="277" mass="29514">MDKRVWLGIGLVVIVISGLIAGLFSNDIQRNLTISMSSMMHTGSPAKTPQVPGTRPGMKTPQATQAAQGQQQGQGQVNLLAQDTFQRTSQALWGTASDGRSWSGDANKSAAFSITNASGQIKQTQAGQGTFNALLGPANENTEIVMSGMVSAFGNATNLGAVVRWNDDNNWYKAFIDGNALTVVKHVNGNAVQLKSVPFQAQNNMLYQIRFRAYGAMLFAKAWRADGIEPTNWMIVAGDNSFTNGQAGVRVVLQANTVVNITSFAATIAAMDKNSAL</sequence>
<feature type="transmembrane region" description="Helical" evidence="2">
    <location>
        <begin position="6"/>
        <end position="24"/>
    </location>
</feature>
<proteinExistence type="predicted"/>
<keyword evidence="2" id="KW-0472">Membrane</keyword>